<dbReference type="EMBL" id="BASE01000117">
    <property type="protein sequence ID" value="GAM16316.1"/>
    <property type="molecule type" value="Genomic_DNA"/>
</dbReference>
<dbReference type="AlphaFoldDB" id="A0A0A8XDT7"/>
<sequence length="245" mass="27961">MTLILAHRGYAAEYPENTLLAFKEAEKAGAEGLELDVQMTRDGELVVIHDEKVDRTTDGTGLVKDYSLKELKKLDARFKFEALPKKELIPTLDEVLEWLSGTKLVCNIELKNSIITYEGMEEKVINMVRAYDLSDRIIISSFNHYSIVHSYLLAPEIEIAPLLSEGLYMPWIYAQSIKAKGFHPHWRAAPDQIVRASLESGIEVRPYTVNKETELERLFKVDCSAIITDDPAKARRIREKINRPE</sequence>
<keyword evidence="3" id="KW-1185">Reference proteome</keyword>
<gene>
    <name evidence="2" type="ORF">SAMD00020551_4505</name>
</gene>
<evidence type="ECO:0000313" key="2">
    <source>
        <dbReference type="EMBL" id="GAM16316.1"/>
    </source>
</evidence>
<evidence type="ECO:0000259" key="1">
    <source>
        <dbReference type="PROSITE" id="PS51704"/>
    </source>
</evidence>
<dbReference type="InterPro" id="IPR030395">
    <property type="entry name" value="GP_PDE_dom"/>
</dbReference>
<dbReference type="OrthoDB" id="384721at2"/>
<proteinExistence type="predicted"/>
<name>A0A0A8XDT7_MESS1</name>
<comment type="caution">
    <text evidence="2">The sequence shown here is derived from an EMBL/GenBank/DDBJ whole genome shotgun (WGS) entry which is preliminary data.</text>
</comment>
<dbReference type="PANTHER" id="PTHR46211">
    <property type="entry name" value="GLYCEROPHOSPHORYL DIESTER PHOSPHODIESTERASE"/>
    <property type="match status" value="1"/>
</dbReference>
<feature type="domain" description="GP-PDE" evidence="1">
    <location>
        <begin position="2"/>
        <end position="238"/>
    </location>
</feature>
<dbReference type="Gene3D" id="3.20.20.190">
    <property type="entry name" value="Phosphatidylinositol (PI) phosphodiesterase"/>
    <property type="match status" value="1"/>
</dbReference>
<protein>
    <submittedName>
        <fullName evidence="2">Glycerophosphoryl diester phosphodiesterase</fullName>
        <ecNumber evidence="2">3.1.4.46</ecNumber>
    </submittedName>
</protein>
<keyword evidence="2" id="KW-0378">Hydrolase</keyword>
<accession>A0A0A8XDT7</accession>
<dbReference type="STRING" id="1321606.SAMD00020551_4505"/>
<dbReference type="Proteomes" id="UP000031014">
    <property type="component" value="Unassembled WGS sequence"/>
</dbReference>
<dbReference type="CDD" id="cd08563">
    <property type="entry name" value="GDPD_TtGDE_like"/>
    <property type="match status" value="1"/>
</dbReference>
<dbReference type="GO" id="GO:0008889">
    <property type="term" value="F:glycerophosphodiester phosphodiesterase activity"/>
    <property type="evidence" value="ECO:0007669"/>
    <property type="project" value="UniProtKB-EC"/>
</dbReference>
<evidence type="ECO:0000313" key="3">
    <source>
        <dbReference type="Proteomes" id="UP000031014"/>
    </source>
</evidence>
<dbReference type="InterPro" id="IPR017946">
    <property type="entry name" value="PLC-like_Pdiesterase_TIM-brl"/>
</dbReference>
<dbReference type="RefSeq" id="WP_041967926.1">
    <property type="nucleotide sequence ID" value="NZ_BASE01000117.1"/>
</dbReference>
<dbReference type="SUPFAM" id="SSF51695">
    <property type="entry name" value="PLC-like phosphodiesterases"/>
    <property type="match status" value="1"/>
</dbReference>
<dbReference type="PROSITE" id="PS51704">
    <property type="entry name" value="GP_PDE"/>
    <property type="match status" value="1"/>
</dbReference>
<dbReference type="Pfam" id="PF03009">
    <property type="entry name" value="GDPD"/>
    <property type="match status" value="1"/>
</dbReference>
<dbReference type="PANTHER" id="PTHR46211:SF1">
    <property type="entry name" value="GLYCEROPHOSPHODIESTER PHOSPHODIESTERASE, CYTOPLASMIC"/>
    <property type="match status" value="1"/>
</dbReference>
<dbReference type="EC" id="3.1.4.46" evidence="2"/>
<dbReference type="GO" id="GO:0006629">
    <property type="term" value="P:lipid metabolic process"/>
    <property type="evidence" value="ECO:0007669"/>
    <property type="project" value="InterPro"/>
</dbReference>
<reference evidence="2 3" key="1">
    <citation type="submission" date="2013-06" db="EMBL/GenBank/DDBJ databases">
        <title>Whole genome shotgun sequence of Bacillus selenatarsenatis SF-1.</title>
        <authorList>
            <person name="Kuroda M."/>
            <person name="Sei K."/>
            <person name="Yamashita M."/>
            <person name="Ike M."/>
        </authorList>
    </citation>
    <scope>NUCLEOTIDE SEQUENCE [LARGE SCALE GENOMIC DNA]</scope>
    <source>
        <strain evidence="2 3">SF-1</strain>
    </source>
</reference>
<organism evidence="2 3">
    <name type="scientific">Mesobacillus selenatarsenatis (strain DSM 18680 / JCM 14380 / FERM P-15431 / SF-1)</name>
    <dbReference type="NCBI Taxonomy" id="1321606"/>
    <lineage>
        <taxon>Bacteria</taxon>
        <taxon>Bacillati</taxon>
        <taxon>Bacillota</taxon>
        <taxon>Bacilli</taxon>
        <taxon>Bacillales</taxon>
        <taxon>Bacillaceae</taxon>
        <taxon>Mesobacillus</taxon>
    </lineage>
</organism>